<gene>
    <name evidence="1" type="ORF">MSAR_17760</name>
</gene>
<name>A0A7I7SPZ6_9MYCO</name>
<proteinExistence type="predicted"/>
<dbReference type="RefSeq" id="WP_163696258.1">
    <property type="nucleotide sequence ID" value="NZ_AP022595.1"/>
</dbReference>
<evidence type="ECO:0000313" key="2">
    <source>
        <dbReference type="Proteomes" id="UP000466445"/>
    </source>
</evidence>
<reference evidence="1 2" key="1">
    <citation type="journal article" date="2019" name="Emerg. Microbes Infect.">
        <title>Comprehensive subspecies identification of 175 nontuberculous mycobacteria species based on 7547 genomic profiles.</title>
        <authorList>
            <person name="Matsumoto Y."/>
            <person name="Kinjo T."/>
            <person name="Motooka D."/>
            <person name="Nabeya D."/>
            <person name="Jung N."/>
            <person name="Uechi K."/>
            <person name="Horii T."/>
            <person name="Iida T."/>
            <person name="Fujita J."/>
            <person name="Nakamura S."/>
        </authorList>
    </citation>
    <scope>NUCLEOTIDE SEQUENCE [LARGE SCALE GENOMIC DNA]</scope>
    <source>
        <strain evidence="1 2">JCM 30395</strain>
    </source>
</reference>
<accession>A0A7I7SPZ6</accession>
<evidence type="ECO:0000313" key="1">
    <source>
        <dbReference type="EMBL" id="BBY58640.1"/>
    </source>
</evidence>
<dbReference type="KEGG" id="msar:MSAR_17760"/>
<protein>
    <submittedName>
        <fullName evidence="1">Uncharacterized protein</fullName>
    </submittedName>
</protein>
<sequence>MDRTFTRRLTTALAGPTLAVGVLAGTLVVATPAAADTMGLSMAAPDAPASAERISIAL</sequence>
<dbReference type="AlphaFoldDB" id="A0A7I7SPZ6"/>
<organism evidence="1 2">
    <name type="scientific">Mycolicibacterium sarraceniae</name>
    <dbReference type="NCBI Taxonomy" id="1534348"/>
    <lineage>
        <taxon>Bacteria</taxon>
        <taxon>Bacillati</taxon>
        <taxon>Actinomycetota</taxon>
        <taxon>Actinomycetes</taxon>
        <taxon>Mycobacteriales</taxon>
        <taxon>Mycobacteriaceae</taxon>
        <taxon>Mycolicibacterium</taxon>
    </lineage>
</organism>
<dbReference type="Proteomes" id="UP000466445">
    <property type="component" value="Chromosome"/>
</dbReference>
<keyword evidence="2" id="KW-1185">Reference proteome</keyword>
<dbReference type="EMBL" id="AP022595">
    <property type="protein sequence ID" value="BBY58640.1"/>
    <property type="molecule type" value="Genomic_DNA"/>
</dbReference>